<evidence type="ECO:0000313" key="2">
    <source>
        <dbReference type="Proteomes" id="UP000798662"/>
    </source>
</evidence>
<reference evidence="1" key="1">
    <citation type="submission" date="2019-11" db="EMBL/GenBank/DDBJ databases">
        <title>Nori genome reveals adaptations in red seaweeds to the harsh intertidal environment.</title>
        <authorList>
            <person name="Wang D."/>
            <person name="Mao Y."/>
        </authorList>
    </citation>
    <scope>NUCLEOTIDE SEQUENCE</scope>
    <source>
        <tissue evidence="1">Gametophyte</tissue>
    </source>
</reference>
<keyword evidence="2" id="KW-1185">Reference proteome</keyword>
<organism evidence="1 2">
    <name type="scientific">Pyropia yezoensis</name>
    <name type="common">Susabi-nori</name>
    <name type="synonym">Porphyra yezoensis</name>
    <dbReference type="NCBI Taxonomy" id="2788"/>
    <lineage>
        <taxon>Eukaryota</taxon>
        <taxon>Rhodophyta</taxon>
        <taxon>Bangiophyceae</taxon>
        <taxon>Bangiales</taxon>
        <taxon>Bangiaceae</taxon>
        <taxon>Pyropia</taxon>
    </lineage>
</organism>
<dbReference type="EMBL" id="CM020618">
    <property type="protein sequence ID" value="KAK1861651.1"/>
    <property type="molecule type" value="Genomic_DNA"/>
</dbReference>
<dbReference type="Proteomes" id="UP000798662">
    <property type="component" value="Chromosome 1"/>
</dbReference>
<sequence length="372" mass="38735">MSEPPAAVPPRTPAPVASVGRAVAACALYGTSSVAITFFNKAVFSVFHFHYPVFMTLVQILFCLAALRIANALGFLKLPPVTKELAITVFPLAFFWWLYAVTGLVALRYLTIPMFSTLRKFTSLVVLVGETLILRKRSPPSVWLSVLLIVAGGCLAGATDRSASAIGYLLVGICCVATAAYLVLIVRVGASSGLDSVGMLYYNNLLSLPLVLSFLAVGTSELRFVRSFPSLSSPTFWGVFGASSALATVLNFSVFFCTNVNSPLATTVTGQVKDMVTISVGSFAFGDVTLTPPNVAGLLLSILGSALFCGVKHVISLRTRRLAAAEAKVVAMESVGADAAPTTLTIATVRTGGGGGGGGGRHGLRNQSGGGT</sequence>
<accession>A0ACC3BVZ7</accession>
<name>A0ACC3BVZ7_PYRYE</name>
<gene>
    <name evidence="1" type="ORF">I4F81_004232</name>
</gene>
<comment type="caution">
    <text evidence="1">The sequence shown here is derived from an EMBL/GenBank/DDBJ whole genome shotgun (WGS) entry which is preliminary data.</text>
</comment>
<protein>
    <submittedName>
        <fullName evidence="1">Uncharacterized protein</fullName>
    </submittedName>
</protein>
<evidence type="ECO:0000313" key="1">
    <source>
        <dbReference type="EMBL" id="KAK1861651.1"/>
    </source>
</evidence>
<proteinExistence type="predicted"/>